<name>A0A9D1N151_9CLOT</name>
<reference evidence="2" key="1">
    <citation type="submission" date="2020-10" db="EMBL/GenBank/DDBJ databases">
        <authorList>
            <person name="Gilroy R."/>
        </authorList>
    </citation>
    <scope>NUCLEOTIDE SEQUENCE</scope>
    <source>
        <strain evidence="2">CHK154-7741</strain>
    </source>
</reference>
<reference evidence="2" key="2">
    <citation type="journal article" date="2021" name="PeerJ">
        <title>Extensive microbial diversity within the chicken gut microbiome revealed by metagenomics and culture.</title>
        <authorList>
            <person name="Gilroy R."/>
            <person name="Ravi A."/>
            <person name="Getino M."/>
            <person name="Pursley I."/>
            <person name="Horton D.L."/>
            <person name="Alikhan N.F."/>
            <person name="Baker D."/>
            <person name="Gharbi K."/>
            <person name="Hall N."/>
            <person name="Watson M."/>
            <person name="Adriaenssens E.M."/>
            <person name="Foster-Nyarko E."/>
            <person name="Jarju S."/>
            <person name="Secka A."/>
            <person name="Antonio M."/>
            <person name="Oren A."/>
            <person name="Chaudhuri R.R."/>
            <person name="La Ragione R."/>
            <person name="Hildebrand F."/>
            <person name="Pallen M.J."/>
        </authorList>
    </citation>
    <scope>NUCLEOTIDE SEQUENCE</scope>
    <source>
        <strain evidence="2">CHK154-7741</strain>
    </source>
</reference>
<evidence type="ECO:0000256" key="1">
    <source>
        <dbReference type="SAM" id="SignalP"/>
    </source>
</evidence>
<feature type="signal peptide" evidence="1">
    <location>
        <begin position="1"/>
        <end position="23"/>
    </location>
</feature>
<protein>
    <submittedName>
        <fullName evidence="2">Uncharacterized protein</fullName>
    </submittedName>
</protein>
<dbReference type="EMBL" id="DVOD01000062">
    <property type="protein sequence ID" value="HIU93194.1"/>
    <property type="molecule type" value="Genomic_DNA"/>
</dbReference>
<keyword evidence="1" id="KW-0732">Signal</keyword>
<proteinExistence type="predicted"/>
<comment type="caution">
    <text evidence="2">The sequence shown here is derived from an EMBL/GenBank/DDBJ whole genome shotgun (WGS) entry which is preliminary data.</text>
</comment>
<gene>
    <name evidence="2" type="ORF">IAD26_08700</name>
</gene>
<sequence length="151" mass="17129">MKKIFKTLILTAMMTGMCLPAFAIKNKNPVVWNQKEPVEVLAVNNALSMDIIYNRMRTLAFMANLDCHEFSRSYPLKSSTGKTYVRQRRQSMRENTRAAEYIAKVFSENSGNIYFAPNGLGLFAALVGEFYIGNESLSKILVQKGYCSYVE</sequence>
<dbReference type="Proteomes" id="UP000886748">
    <property type="component" value="Unassembled WGS sequence"/>
</dbReference>
<organism evidence="2 3">
    <name type="scientific">Candidatus Limenecus avicola</name>
    <dbReference type="NCBI Taxonomy" id="2840847"/>
    <lineage>
        <taxon>Bacteria</taxon>
        <taxon>Bacillati</taxon>
        <taxon>Bacillota</taxon>
        <taxon>Clostridia</taxon>
        <taxon>Eubacteriales</taxon>
        <taxon>Clostridiaceae</taxon>
        <taxon>Clostridiaceae incertae sedis</taxon>
        <taxon>Candidatus Limenecus</taxon>
    </lineage>
</organism>
<evidence type="ECO:0000313" key="3">
    <source>
        <dbReference type="Proteomes" id="UP000886748"/>
    </source>
</evidence>
<dbReference type="AlphaFoldDB" id="A0A9D1N151"/>
<feature type="chain" id="PRO_5039698890" evidence="1">
    <location>
        <begin position="24"/>
        <end position="151"/>
    </location>
</feature>
<accession>A0A9D1N151</accession>
<evidence type="ECO:0000313" key="2">
    <source>
        <dbReference type="EMBL" id="HIU93194.1"/>
    </source>
</evidence>